<dbReference type="InterPro" id="IPR036390">
    <property type="entry name" value="WH_DNA-bd_sf"/>
</dbReference>
<dbReference type="PANTHER" id="PTHR30126">
    <property type="entry name" value="HTH-TYPE TRANSCRIPTIONAL REGULATOR"/>
    <property type="match status" value="1"/>
</dbReference>
<evidence type="ECO:0000313" key="7">
    <source>
        <dbReference type="Proteomes" id="UP000051256"/>
    </source>
</evidence>
<keyword evidence="7" id="KW-1185">Reference proteome</keyword>
<evidence type="ECO:0000259" key="5">
    <source>
        <dbReference type="PROSITE" id="PS50931"/>
    </source>
</evidence>
<dbReference type="EMBL" id="AYZR01000004">
    <property type="protein sequence ID" value="KRM94582.1"/>
    <property type="molecule type" value="Genomic_DNA"/>
</dbReference>
<dbReference type="InterPro" id="IPR005119">
    <property type="entry name" value="LysR_subst-bd"/>
</dbReference>
<comment type="similarity">
    <text evidence="1">Belongs to the LysR transcriptional regulatory family.</text>
</comment>
<feature type="domain" description="HTH lysR-type" evidence="5">
    <location>
        <begin position="1"/>
        <end position="58"/>
    </location>
</feature>
<dbReference type="Pfam" id="PF03466">
    <property type="entry name" value="LysR_substrate"/>
    <property type="match status" value="1"/>
</dbReference>
<sequence>MNDYLETFISVYESRSFSIAAKELFVTQPTVSVRIEQLEKKLGVQLFVRKYRQEIVPTEAGKILYHQAIRMRELWRDTEDEIRYVGDNERHLVRMGFSQTLAVTIAPRFLKSAQQKNPSYDWNITVDNSESILGLIDNKRLDVGLIEKSMLTDTDLVVRRELATDQLVRIGEPTGTWLIREPGSGIEHYTELFFNEYDIKPEHTIMLNRNDLIMELVASGVGETIISKSVLPSDYPYTELNPHFKRSLYFLNSKHMNREILELVYDSVKQIAQEIYPMD</sequence>
<comment type="caution">
    <text evidence="6">The sequence shown here is derived from an EMBL/GenBank/DDBJ whole genome shotgun (WGS) entry which is preliminary data.</text>
</comment>
<dbReference type="PRINTS" id="PR00039">
    <property type="entry name" value="HTHLYSR"/>
</dbReference>
<dbReference type="PANTHER" id="PTHR30126:SF40">
    <property type="entry name" value="HTH-TYPE TRANSCRIPTIONAL REGULATOR GLTR"/>
    <property type="match status" value="1"/>
</dbReference>
<accession>A0A0R2D2W3</accession>
<dbReference type="Pfam" id="PF00126">
    <property type="entry name" value="HTH_1"/>
    <property type="match status" value="1"/>
</dbReference>
<protein>
    <submittedName>
        <fullName evidence="6">LysR family transcriptional regulator</fullName>
    </submittedName>
</protein>
<name>A0A0R2D2W3_9LACO</name>
<evidence type="ECO:0000256" key="1">
    <source>
        <dbReference type="ARBA" id="ARBA00009437"/>
    </source>
</evidence>
<dbReference type="Gene3D" id="1.10.10.10">
    <property type="entry name" value="Winged helix-like DNA-binding domain superfamily/Winged helix DNA-binding domain"/>
    <property type="match status" value="1"/>
</dbReference>
<evidence type="ECO:0000256" key="2">
    <source>
        <dbReference type="ARBA" id="ARBA00023015"/>
    </source>
</evidence>
<keyword evidence="2" id="KW-0805">Transcription regulation</keyword>
<keyword evidence="3" id="KW-0238">DNA-binding</keyword>
<evidence type="ECO:0000256" key="4">
    <source>
        <dbReference type="ARBA" id="ARBA00023163"/>
    </source>
</evidence>
<dbReference type="InterPro" id="IPR036388">
    <property type="entry name" value="WH-like_DNA-bd_sf"/>
</dbReference>
<dbReference type="FunFam" id="1.10.10.10:FF:000001">
    <property type="entry name" value="LysR family transcriptional regulator"/>
    <property type="match status" value="1"/>
</dbReference>
<reference evidence="6 7" key="1">
    <citation type="journal article" date="2015" name="Genome Announc.">
        <title>Expanding the biotechnology potential of lactobacilli through comparative genomics of 213 strains and associated genera.</title>
        <authorList>
            <person name="Sun Z."/>
            <person name="Harris H.M."/>
            <person name="McCann A."/>
            <person name="Guo C."/>
            <person name="Argimon S."/>
            <person name="Zhang W."/>
            <person name="Yang X."/>
            <person name="Jeffery I.B."/>
            <person name="Cooney J.C."/>
            <person name="Kagawa T.F."/>
            <person name="Liu W."/>
            <person name="Song Y."/>
            <person name="Salvetti E."/>
            <person name="Wrobel A."/>
            <person name="Rasinkangas P."/>
            <person name="Parkhill J."/>
            <person name="Rea M.C."/>
            <person name="O'Sullivan O."/>
            <person name="Ritari J."/>
            <person name="Douillard F.P."/>
            <person name="Paul Ross R."/>
            <person name="Yang R."/>
            <person name="Briner A.E."/>
            <person name="Felis G.E."/>
            <person name="de Vos W.M."/>
            <person name="Barrangou R."/>
            <person name="Klaenhammer T.R."/>
            <person name="Caufield P.W."/>
            <person name="Cui Y."/>
            <person name="Zhang H."/>
            <person name="O'Toole P.W."/>
        </authorList>
    </citation>
    <scope>NUCLEOTIDE SEQUENCE [LARGE SCALE GENOMIC DNA]</scope>
    <source>
        <strain evidence="6 7">DSM 24302</strain>
    </source>
</reference>
<evidence type="ECO:0000313" key="6">
    <source>
        <dbReference type="EMBL" id="KRM94582.1"/>
    </source>
</evidence>
<dbReference type="RefSeq" id="WP_056977857.1">
    <property type="nucleotide sequence ID" value="NZ_AYZR01000004.1"/>
</dbReference>
<dbReference type="SUPFAM" id="SSF53850">
    <property type="entry name" value="Periplasmic binding protein-like II"/>
    <property type="match status" value="1"/>
</dbReference>
<dbReference type="SUPFAM" id="SSF46785">
    <property type="entry name" value="Winged helix' DNA-binding domain"/>
    <property type="match status" value="1"/>
</dbReference>
<organism evidence="6 7">
    <name type="scientific">Lentilactobacillus senioris DSM 24302 = JCM 17472</name>
    <dbReference type="NCBI Taxonomy" id="1423802"/>
    <lineage>
        <taxon>Bacteria</taxon>
        <taxon>Bacillati</taxon>
        <taxon>Bacillota</taxon>
        <taxon>Bacilli</taxon>
        <taxon>Lactobacillales</taxon>
        <taxon>Lactobacillaceae</taxon>
        <taxon>Lentilactobacillus</taxon>
    </lineage>
</organism>
<dbReference type="Gene3D" id="3.40.190.290">
    <property type="match status" value="1"/>
</dbReference>
<dbReference type="STRING" id="1423802.FC56_GL001541"/>
<dbReference type="GO" id="GO:0000976">
    <property type="term" value="F:transcription cis-regulatory region binding"/>
    <property type="evidence" value="ECO:0007669"/>
    <property type="project" value="TreeGrafter"/>
</dbReference>
<dbReference type="Proteomes" id="UP000051256">
    <property type="component" value="Unassembled WGS sequence"/>
</dbReference>
<evidence type="ECO:0000256" key="3">
    <source>
        <dbReference type="ARBA" id="ARBA00023125"/>
    </source>
</evidence>
<gene>
    <name evidence="6" type="ORF">FC56_GL001541</name>
</gene>
<dbReference type="GO" id="GO:0003700">
    <property type="term" value="F:DNA-binding transcription factor activity"/>
    <property type="evidence" value="ECO:0007669"/>
    <property type="project" value="InterPro"/>
</dbReference>
<keyword evidence="4" id="KW-0804">Transcription</keyword>
<proteinExistence type="inferred from homology"/>
<dbReference type="PATRIC" id="fig|1423802.4.peg.1562"/>
<dbReference type="InterPro" id="IPR000847">
    <property type="entry name" value="LysR_HTH_N"/>
</dbReference>
<dbReference type="AlphaFoldDB" id="A0A0R2D2W3"/>
<dbReference type="PROSITE" id="PS50931">
    <property type="entry name" value="HTH_LYSR"/>
    <property type="match status" value="1"/>
</dbReference>